<evidence type="ECO:0000256" key="4">
    <source>
        <dbReference type="ARBA" id="ARBA00022475"/>
    </source>
</evidence>
<comment type="subunit">
    <text evidence="11">Monomer and homodimer. Part of the essential Sec protein translocation apparatus which comprises SecA, SecYEG and auxiliary proteins SecDF. Other proteins may also be involved.</text>
</comment>
<reference evidence="16" key="1">
    <citation type="journal article" date="2023" name="Int. J. Syst. Evol. Microbiol.">
        <title>Mesoterricola silvestris gen. nov., sp. nov., Mesoterricola sediminis sp. nov., Geothrix oryzae sp. nov., Geothrix edaphica sp. nov., Geothrix rubra sp. nov., and Geothrix limicola sp. nov., six novel members of Acidobacteriota isolated from soils.</title>
        <authorList>
            <person name="Itoh H."/>
            <person name="Sugisawa Y."/>
            <person name="Mise K."/>
            <person name="Xu Z."/>
            <person name="Kuniyasu M."/>
            <person name="Ushijima N."/>
            <person name="Kawano K."/>
            <person name="Kobayashi E."/>
            <person name="Shiratori Y."/>
            <person name="Masuda Y."/>
            <person name="Senoo K."/>
        </authorList>
    </citation>
    <scope>NUCLEOTIDE SEQUENCE [LARGE SCALE GENOMIC DNA]</scope>
    <source>
        <strain evidence="16">W79</strain>
    </source>
</reference>
<dbReference type="InterPro" id="IPR036670">
    <property type="entry name" value="SecA_X-link_sf"/>
</dbReference>
<dbReference type="GO" id="GO:0008564">
    <property type="term" value="F:protein-exporting ATPase activity"/>
    <property type="evidence" value="ECO:0007669"/>
    <property type="project" value="UniProtKB-EC"/>
</dbReference>
<accession>A0AA48GPH0</accession>
<evidence type="ECO:0000313" key="16">
    <source>
        <dbReference type="Proteomes" id="UP001238179"/>
    </source>
</evidence>
<feature type="binding site" evidence="11">
    <location>
        <position position="97"/>
    </location>
    <ligand>
        <name>ATP</name>
        <dbReference type="ChEBI" id="CHEBI:30616"/>
    </ligand>
</feature>
<name>A0AA48GPH0_9BACT</name>
<dbReference type="InterPro" id="IPR011116">
    <property type="entry name" value="SecA_Wing/Scaffold"/>
</dbReference>
<dbReference type="FunFam" id="3.40.50.300:FF:000113">
    <property type="entry name" value="Preprotein translocase subunit SecA"/>
    <property type="match status" value="1"/>
</dbReference>
<organism evidence="15 16">
    <name type="scientific">Mesoterricola silvestris</name>
    <dbReference type="NCBI Taxonomy" id="2927979"/>
    <lineage>
        <taxon>Bacteria</taxon>
        <taxon>Pseudomonadati</taxon>
        <taxon>Acidobacteriota</taxon>
        <taxon>Holophagae</taxon>
        <taxon>Holophagales</taxon>
        <taxon>Holophagaceae</taxon>
        <taxon>Mesoterricola</taxon>
    </lineage>
</organism>
<dbReference type="GO" id="GO:0006605">
    <property type="term" value="P:protein targeting"/>
    <property type="evidence" value="ECO:0007669"/>
    <property type="project" value="UniProtKB-UniRule"/>
</dbReference>
<evidence type="ECO:0000259" key="13">
    <source>
        <dbReference type="PROSITE" id="PS51192"/>
    </source>
</evidence>
<evidence type="ECO:0000256" key="2">
    <source>
        <dbReference type="ARBA" id="ARBA00007650"/>
    </source>
</evidence>
<keyword evidence="8 11" id="KW-1278">Translocase</keyword>
<dbReference type="PANTHER" id="PTHR30612">
    <property type="entry name" value="SECA INNER MEMBRANE COMPONENT OF SEC PROTEIN SECRETION SYSTEM"/>
    <property type="match status" value="1"/>
</dbReference>
<dbReference type="PROSITE" id="PS01312">
    <property type="entry name" value="SECA"/>
    <property type="match status" value="1"/>
</dbReference>
<evidence type="ECO:0000256" key="5">
    <source>
        <dbReference type="ARBA" id="ARBA00022741"/>
    </source>
</evidence>
<dbReference type="GO" id="GO:0017038">
    <property type="term" value="P:protein import"/>
    <property type="evidence" value="ECO:0007669"/>
    <property type="project" value="InterPro"/>
</dbReference>
<keyword evidence="9 11" id="KW-0811">Translocation</keyword>
<dbReference type="FunFam" id="3.40.50.300:FF:000334">
    <property type="entry name" value="Protein translocase subunit SecA"/>
    <property type="match status" value="1"/>
</dbReference>
<dbReference type="Proteomes" id="UP001238179">
    <property type="component" value="Chromosome"/>
</dbReference>
<protein>
    <recommendedName>
        <fullName evidence="11 12">Protein translocase subunit SecA</fullName>
        <ecNumber evidence="11">7.4.2.8</ecNumber>
    </recommendedName>
</protein>
<dbReference type="InterPro" id="IPR011130">
    <property type="entry name" value="SecA_preprotein_X-link_dom"/>
</dbReference>
<comment type="similarity">
    <text evidence="2 11 12">Belongs to the SecA family.</text>
</comment>
<feature type="binding site" evidence="11">
    <location>
        <position position="510"/>
    </location>
    <ligand>
        <name>ATP</name>
        <dbReference type="ChEBI" id="CHEBI:30616"/>
    </ligand>
</feature>
<evidence type="ECO:0000256" key="12">
    <source>
        <dbReference type="RuleBase" id="RU003874"/>
    </source>
</evidence>
<comment type="subcellular location">
    <subcellularLocation>
        <location evidence="11">Cell membrane</location>
        <topology evidence="11">Peripheral membrane protein</topology>
        <orientation evidence="11">Cytoplasmic side</orientation>
    </subcellularLocation>
    <subcellularLocation>
        <location evidence="11">Cytoplasm</location>
    </subcellularLocation>
    <subcellularLocation>
        <location evidence="1">Membrane</location>
        <topology evidence="1">Peripheral membrane protein</topology>
    </subcellularLocation>
    <text evidence="11">Distribution is 50-50.</text>
</comment>
<keyword evidence="10 11" id="KW-0472">Membrane</keyword>
<evidence type="ECO:0000256" key="1">
    <source>
        <dbReference type="ARBA" id="ARBA00004170"/>
    </source>
</evidence>
<evidence type="ECO:0000256" key="3">
    <source>
        <dbReference type="ARBA" id="ARBA00022448"/>
    </source>
</evidence>
<dbReference type="PROSITE" id="PS51196">
    <property type="entry name" value="SECA_MOTOR_DEAD"/>
    <property type="match status" value="1"/>
</dbReference>
<dbReference type="EC" id="7.4.2.8" evidence="11"/>
<dbReference type="InterPro" id="IPR011115">
    <property type="entry name" value="SecA_DEAD"/>
</dbReference>
<dbReference type="AlphaFoldDB" id="A0AA48GPH0"/>
<dbReference type="InterPro" id="IPR014001">
    <property type="entry name" value="Helicase_ATP-bd"/>
</dbReference>
<dbReference type="Gene3D" id="1.10.3060.10">
    <property type="entry name" value="Helical scaffold and wing domains of SecA"/>
    <property type="match status" value="1"/>
</dbReference>
<dbReference type="InterPro" id="IPR020937">
    <property type="entry name" value="SecA_CS"/>
</dbReference>
<dbReference type="Gene3D" id="3.40.50.300">
    <property type="entry name" value="P-loop containing nucleotide triphosphate hydrolases"/>
    <property type="match status" value="2"/>
</dbReference>
<dbReference type="HAMAP" id="MF_01382">
    <property type="entry name" value="SecA"/>
    <property type="match status" value="1"/>
</dbReference>
<dbReference type="GO" id="GO:0005524">
    <property type="term" value="F:ATP binding"/>
    <property type="evidence" value="ECO:0007669"/>
    <property type="project" value="UniProtKB-UniRule"/>
</dbReference>
<dbReference type="SUPFAM" id="SSF81886">
    <property type="entry name" value="Helical scaffold and wing domains of SecA"/>
    <property type="match status" value="1"/>
</dbReference>
<keyword evidence="6 11" id="KW-0067">ATP-binding</keyword>
<evidence type="ECO:0000256" key="10">
    <source>
        <dbReference type="ARBA" id="ARBA00023136"/>
    </source>
</evidence>
<dbReference type="Pfam" id="PF21090">
    <property type="entry name" value="P-loop_SecA"/>
    <property type="match status" value="1"/>
</dbReference>
<sequence length="891" mass="100573">MEGLTELEPSMLDNLLKKFIGSKNDRELKRLWAKVQTINALEAGIRELSDDDLKAKTPYFKEKLANGATLEDILPEAFAVVREASRRVLRMRHFDVQLIGGMVLHYGKVAEMRTGEGKTLTATLPLYLNGLAGKGSHLVTVNDYLARRDAEWMGRLYGWLGLTVGVVQHGLTDDERRAAYACDITYATNNEIGFDYLRDNMKWSLEDFTQRGFTFAIVDEVDSILIDEARTPLIIAGSSEEDTSKYFRIDAVVPKLKPEVDFKVDEKDRQVTLTDEGIQHAEQILGVANLYDPSAIETLHGLNQALLAHNLYKRDVEYMVREKEDGKGLEVVIVDEFTGRMMPGRRWSNGLHQAIEAKEGVEVNAENQTLATVTFQNFFRMYEKLAGMTGTAETEARELLQIYKLEVIVIPTNMPMIRADYADTVYASKNGKKAAIIAEIKELHAKGQPILVGTASIESSEDLSEALKAAKIRHVVLNAKHHAKEAEIIAQAGRKGSVTIATNMAGRGTDIVLGGNPEGMAKMEAGKRGIEIYHEDGRETAEFLALVDEMARQTETEKAEVIEAGGLHILGTERHESRRIDNQLRGRAGRQGDPGSSRFYLSLEDDLMRIFGGDRIKSMMSTLGMNDDEPIEAGMVTRAIERSQKRVEAHHFEIRKHLLEYDDVMNKQRIFFYGLRCEILRGNTKEYVLRVAAEIVEGLVTDYLPEKGERDVAGFKERFEQLYALEGVDLDAYAGMGHAQAIEQLSAMVTEAYEEKERRLGSEDVLRWHERVAILQIIDSAWKRHLLVMDHLKEAIGFRGYGQKDPLVEYKRESYEYFEQMRFGYEDEIISYLYRVEPQPAYIPDDESFFREPAGMHELGPDELGSLMEMGLPGDAVKRVMRFSAGGLEEE</sequence>
<dbReference type="SMART" id="SM00958">
    <property type="entry name" value="SecA_PP_bind"/>
    <property type="match status" value="1"/>
</dbReference>
<dbReference type="Pfam" id="PF07516">
    <property type="entry name" value="SecA_SW"/>
    <property type="match status" value="1"/>
</dbReference>
<dbReference type="NCBIfam" id="TIGR00963">
    <property type="entry name" value="secA"/>
    <property type="match status" value="1"/>
</dbReference>
<evidence type="ECO:0000256" key="6">
    <source>
        <dbReference type="ARBA" id="ARBA00022840"/>
    </source>
</evidence>
<comment type="function">
    <text evidence="11">Part of the Sec protein translocase complex. Interacts with the SecYEG preprotein conducting channel. Has a central role in coupling the hydrolysis of ATP to the transfer of proteins into and across the cell membrane, serving as an ATP-driven molecular motor driving the stepwise translocation of polypeptide chains across the membrane.</text>
</comment>
<evidence type="ECO:0000256" key="11">
    <source>
        <dbReference type="HAMAP-Rule" id="MF_01382"/>
    </source>
</evidence>
<dbReference type="CDD" id="cd17928">
    <property type="entry name" value="DEXDc_SecA"/>
    <property type="match status" value="1"/>
</dbReference>
<evidence type="ECO:0000256" key="9">
    <source>
        <dbReference type="ARBA" id="ARBA00023010"/>
    </source>
</evidence>
<dbReference type="EMBL" id="AP027080">
    <property type="protein sequence ID" value="BDU71760.1"/>
    <property type="molecule type" value="Genomic_DNA"/>
</dbReference>
<dbReference type="InterPro" id="IPR014018">
    <property type="entry name" value="SecA_motor_DEAD"/>
</dbReference>
<keyword evidence="7 11" id="KW-0653">Protein transport</keyword>
<dbReference type="InterPro" id="IPR044722">
    <property type="entry name" value="SecA_SF2_C"/>
</dbReference>
<dbReference type="GO" id="GO:0043952">
    <property type="term" value="P:protein transport by the Sec complex"/>
    <property type="evidence" value="ECO:0007669"/>
    <property type="project" value="UniProtKB-ARBA"/>
</dbReference>
<dbReference type="KEGG" id="msil:METEAL_09340"/>
<keyword evidence="11" id="KW-0963">Cytoplasm</keyword>
<dbReference type="FunFam" id="3.90.1440.10:FF:000003">
    <property type="entry name" value="Preprotein translocase SecA subunit"/>
    <property type="match status" value="1"/>
</dbReference>
<feature type="domain" description="Helicase ATP-binding" evidence="13">
    <location>
        <begin position="99"/>
        <end position="259"/>
    </location>
</feature>
<comment type="catalytic activity">
    <reaction evidence="11">
        <text>ATP + H2O + cellular proteinSide 1 = ADP + phosphate + cellular proteinSide 2.</text>
        <dbReference type="EC" id="7.4.2.8"/>
    </reaction>
</comment>
<keyword evidence="5 11" id="KW-0547">Nucleotide-binding</keyword>
<proteinExistence type="inferred from homology"/>
<dbReference type="PANTHER" id="PTHR30612:SF0">
    <property type="entry name" value="CHLOROPLAST PROTEIN-TRANSPORTING ATPASE"/>
    <property type="match status" value="1"/>
</dbReference>
<dbReference type="GO" id="GO:0005829">
    <property type="term" value="C:cytosol"/>
    <property type="evidence" value="ECO:0007669"/>
    <property type="project" value="TreeGrafter"/>
</dbReference>
<dbReference type="NCBIfam" id="NF009538">
    <property type="entry name" value="PRK12904.1"/>
    <property type="match status" value="1"/>
</dbReference>
<dbReference type="GO" id="GO:0065002">
    <property type="term" value="P:intracellular protein transmembrane transport"/>
    <property type="evidence" value="ECO:0007669"/>
    <property type="project" value="UniProtKB-UniRule"/>
</dbReference>
<dbReference type="PRINTS" id="PR00906">
    <property type="entry name" value="SECA"/>
</dbReference>
<gene>
    <name evidence="11 15" type="primary">secA</name>
    <name evidence="15" type="ORF">METEAL_09340</name>
</gene>
<dbReference type="SUPFAM" id="SSF52540">
    <property type="entry name" value="P-loop containing nucleoside triphosphate hydrolases"/>
    <property type="match status" value="2"/>
</dbReference>
<dbReference type="SUPFAM" id="SSF81767">
    <property type="entry name" value="Pre-protein crosslinking domain of SecA"/>
    <property type="match status" value="1"/>
</dbReference>
<dbReference type="Pfam" id="PF07517">
    <property type="entry name" value="SecA_DEAD"/>
    <property type="match status" value="1"/>
</dbReference>
<keyword evidence="3 11" id="KW-0813">Transport</keyword>
<dbReference type="InterPro" id="IPR036266">
    <property type="entry name" value="SecA_Wing/Scaffold_sf"/>
</dbReference>
<dbReference type="InterPro" id="IPR000185">
    <property type="entry name" value="SecA"/>
</dbReference>
<dbReference type="GO" id="GO:0005886">
    <property type="term" value="C:plasma membrane"/>
    <property type="evidence" value="ECO:0007669"/>
    <property type="project" value="UniProtKB-SubCell"/>
</dbReference>
<evidence type="ECO:0000313" key="15">
    <source>
        <dbReference type="EMBL" id="BDU71760.1"/>
    </source>
</evidence>
<feature type="domain" description="SecA family profile" evidence="14">
    <location>
        <begin position="13"/>
        <end position="632"/>
    </location>
</feature>
<keyword evidence="16" id="KW-1185">Reference proteome</keyword>
<feature type="binding site" evidence="11">
    <location>
        <begin position="115"/>
        <end position="119"/>
    </location>
    <ligand>
        <name>ATP</name>
        <dbReference type="ChEBI" id="CHEBI:30616"/>
    </ligand>
</feature>
<dbReference type="Gene3D" id="3.90.1440.10">
    <property type="entry name" value="SecA, preprotein cross-linking domain"/>
    <property type="match status" value="1"/>
</dbReference>
<dbReference type="CDD" id="cd18803">
    <property type="entry name" value="SF2_C_secA"/>
    <property type="match status" value="1"/>
</dbReference>
<dbReference type="InterPro" id="IPR027417">
    <property type="entry name" value="P-loop_NTPase"/>
</dbReference>
<keyword evidence="4 11" id="KW-1003">Cell membrane</keyword>
<dbReference type="GO" id="GO:0031522">
    <property type="term" value="C:cell envelope Sec protein transport complex"/>
    <property type="evidence" value="ECO:0007669"/>
    <property type="project" value="TreeGrafter"/>
</dbReference>
<dbReference type="PROSITE" id="PS51192">
    <property type="entry name" value="HELICASE_ATP_BIND_1"/>
    <property type="match status" value="1"/>
</dbReference>
<dbReference type="Pfam" id="PF01043">
    <property type="entry name" value="SecA_PP_bind"/>
    <property type="match status" value="1"/>
</dbReference>
<evidence type="ECO:0000259" key="14">
    <source>
        <dbReference type="PROSITE" id="PS51196"/>
    </source>
</evidence>
<evidence type="ECO:0000256" key="8">
    <source>
        <dbReference type="ARBA" id="ARBA00022967"/>
    </source>
</evidence>
<evidence type="ECO:0000256" key="7">
    <source>
        <dbReference type="ARBA" id="ARBA00022927"/>
    </source>
</evidence>
<dbReference type="SMART" id="SM00957">
    <property type="entry name" value="SecA_DEAD"/>
    <property type="match status" value="1"/>
</dbReference>